<dbReference type="Gramene" id="TraesCS5B02G322400.1">
    <property type="protein sequence ID" value="TraesCS5B02G322400.1"/>
    <property type="gene ID" value="TraesCS5B02G322400"/>
</dbReference>
<dbReference type="Gramene" id="TraesCS5B03G0814000.1">
    <property type="protein sequence ID" value="TraesCS5B03G0814000.1.CDS"/>
    <property type="gene ID" value="TraesCS5B03G0814000"/>
</dbReference>
<feature type="domain" description="DUF6598" evidence="1">
    <location>
        <begin position="9"/>
        <end position="199"/>
    </location>
</feature>
<sequence length="214" mass="23354">MIAKPSPKEDPWLMLNGPSRALVLIDPIAFEVQLKVKSKTEPGKDELLAFKVFSYYKAFHSDEVVFTRFTCKRCTLEFAYAPLLPSVEATVTVQVIDGSWDDHVQGVVTCRTASMENGEMVLLASRDGKMPVNSDGVIELSRRVVSVELRGQLLVSVLGRGTGDKKGLVATDTALFTQMNAGTSHGVCDLGFCKVQVTVAWSFLSTLADMLFSA</sequence>
<dbReference type="Gramene" id="TraesCAD_scaffold_012175_01G000100.1">
    <property type="protein sequence ID" value="TraesCAD_scaffold_012175_01G000100.1"/>
    <property type="gene ID" value="TraesCAD_scaffold_012175_01G000100"/>
</dbReference>
<evidence type="ECO:0000259" key="1">
    <source>
        <dbReference type="Pfam" id="PF20241"/>
    </source>
</evidence>
<dbReference type="PIRSF" id="PIRSF002703">
    <property type="entry name" value="Thaumatin"/>
    <property type="match status" value="1"/>
</dbReference>
<dbReference type="InterPro" id="IPR001938">
    <property type="entry name" value="Thaumatin"/>
</dbReference>
<accession>A0A3B6LPQ9</accession>
<dbReference type="Gramene" id="TraesWEE_scaffold_152653_01G000100.1">
    <property type="protein sequence ID" value="TraesWEE_scaffold_152653_01G000100.1"/>
    <property type="gene ID" value="TraesWEE_scaffold_152653_01G000100"/>
</dbReference>
<evidence type="ECO:0000313" key="2">
    <source>
        <dbReference type="EnsemblPlants" id="TraesCS5B02G322400.1"/>
    </source>
</evidence>
<reference evidence="2" key="2">
    <citation type="submission" date="2018-10" db="UniProtKB">
        <authorList>
            <consortium name="EnsemblPlants"/>
        </authorList>
    </citation>
    <scope>IDENTIFICATION</scope>
</reference>
<dbReference type="InterPro" id="IPR046533">
    <property type="entry name" value="DUF6598"/>
</dbReference>
<dbReference type="STRING" id="4565.A0A3B6LPQ9"/>
<dbReference type="Proteomes" id="UP000019116">
    <property type="component" value="Chromosome 5B"/>
</dbReference>
<dbReference type="OrthoDB" id="693861at2759"/>
<name>A0A3B6LPQ9_WHEAT</name>
<protein>
    <recommendedName>
        <fullName evidence="1">DUF6598 domain-containing protein</fullName>
    </recommendedName>
</protein>
<dbReference type="OMA" id="SHGNCDL"/>
<reference evidence="2" key="1">
    <citation type="submission" date="2018-08" db="EMBL/GenBank/DDBJ databases">
        <authorList>
            <person name="Rossello M."/>
        </authorList>
    </citation>
    <scope>NUCLEOTIDE SEQUENCE [LARGE SCALE GENOMIC DNA]</scope>
    <source>
        <strain evidence="2">cv. Chinese Spring</strain>
    </source>
</reference>
<dbReference type="PANTHER" id="PTHR33065:SF22">
    <property type="entry name" value="GENOME ASSEMBLY, CHROMOSOME: II"/>
    <property type="match status" value="1"/>
</dbReference>
<dbReference type="PANTHER" id="PTHR33065">
    <property type="entry name" value="OS07G0486400 PROTEIN"/>
    <property type="match status" value="1"/>
</dbReference>
<proteinExistence type="predicted"/>
<organism evidence="2">
    <name type="scientific">Triticum aestivum</name>
    <name type="common">Wheat</name>
    <dbReference type="NCBI Taxonomy" id="4565"/>
    <lineage>
        <taxon>Eukaryota</taxon>
        <taxon>Viridiplantae</taxon>
        <taxon>Streptophyta</taxon>
        <taxon>Embryophyta</taxon>
        <taxon>Tracheophyta</taxon>
        <taxon>Spermatophyta</taxon>
        <taxon>Magnoliopsida</taxon>
        <taxon>Liliopsida</taxon>
        <taxon>Poales</taxon>
        <taxon>Poaceae</taxon>
        <taxon>BOP clade</taxon>
        <taxon>Pooideae</taxon>
        <taxon>Triticodae</taxon>
        <taxon>Triticeae</taxon>
        <taxon>Triticinae</taxon>
        <taxon>Triticum</taxon>
    </lineage>
</organism>
<dbReference type="AlphaFoldDB" id="A0A3B6LPQ9"/>
<dbReference type="EnsemblPlants" id="TraesCS5B02G322400.1">
    <property type="protein sequence ID" value="TraesCS5B02G322400.1"/>
    <property type="gene ID" value="TraesCS5B02G322400"/>
</dbReference>
<evidence type="ECO:0000313" key="3">
    <source>
        <dbReference type="Proteomes" id="UP000019116"/>
    </source>
</evidence>
<dbReference type="Pfam" id="PF20241">
    <property type="entry name" value="DUF6598"/>
    <property type="match status" value="1"/>
</dbReference>
<keyword evidence="3" id="KW-1185">Reference proteome</keyword>